<gene>
    <name evidence="2" type="ORF">K933_11376</name>
</gene>
<dbReference type="STRING" id="1324957.K933_11376"/>
<dbReference type="Proteomes" id="UP000017840">
    <property type="component" value="Unassembled WGS sequence"/>
</dbReference>
<dbReference type="SUPFAM" id="SSF46785">
    <property type="entry name" value="Winged helix' DNA-binding domain"/>
    <property type="match status" value="1"/>
</dbReference>
<organism evidence="2 3">
    <name type="scientific">Candidatus Halobonum tyrrellensis G22</name>
    <dbReference type="NCBI Taxonomy" id="1324957"/>
    <lineage>
        <taxon>Archaea</taxon>
        <taxon>Methanobacteriati</taxon>
        <taxon>Methanobacteriota</taxon>
        <taxon>Stenosarchaea group</taxon>
        <taxon>Halobacteria</taxon>
        <taxon>Halobacteriales</taxon>
        <taxon>Haloferacaceae</taxon>
        <taxon>Candidatus Halobonum</taxon>
    </lineage>
</organism>
<dbReference type="EMBL" id="ASGZ01000037">
    <property type="protein sequence ID" value="ESP87914.1"/>
    <property type="molecule type" value="Genomic_DNA"/>
</dbReference>
<dbReference type="CDD" id="cd00090">
    <property type="entry name" value="HTH_ARSR"/>
    <property type="match status" value="1"/>
</dbReference>
<dbReference type="OrthoDB" id="196624at2157"/>
<dbReference type="InterPro" id="IPR000835">
    <property type="entry name" value="HTH_MarR-typ"/>
</dbReference>
<reference evidence="2 3" key="1">
    <citation type="journal article" date="2013" name="Genome Announc.">
        <title>Draft Genome Sequence of 'Candidatus Halobonum tyrrellensis' Strain G22, Isolated from the Hypersaline Waters of Lake Tyrrell, Australia.</title>
        <authorList>
            <person name="Ugalde J.A."/>
            <person name="Narasingarao P."/>
            <person name="Kuo S."/>
            <person name="Podell S."/>
            <person name="Allen E.E."/>
        </authorList>
    </citation>
    <scope>NUCLEOTIDE SEQUENCE [LARGE SCALE GENOMIC DNA]</scope>
    <source>
        <strain evidence="2 3">G22</strain>
    </source>
</reference>
<evidence type="ECO:0000313" key="3">
    <source>
        <dbReference type="Proteomes" id="UP000017840"/>
    </source>
</evidence>
<name>V4HJ24_9EURY</name>
<sequence length="123" mass="13518">MTDLPSMSKSERRAAPSGWLYLCQNESVHYIIDALLSVDPSREFTQTELARLAGVSTQSVRRHMDRLVEMGVVATTAGGRRYHYDMESEVGRLVAELNGALVARGFDAGDDAEEDGDRADAVQ</sequence>
<keyword evidence="3" id="KW-1185">Reference proteome</keyword>
<dbReference type="Pfam" id="PF12802">
    <property type="entry name" value="MarR_2"/>
    <property type="match status" value="1"/>
</dbReference>
<dbReference type="InterPro" id="IPR036390">
    <property type="entry name" value="WH_DNA-bd_sf"/>
</dbReference>
<dbReference type="InterPro" id="IPR011991">
    <property type="entry name" value="ArsR-like_HTH"/>
</dbReference>
<proteinExistence type="predicted"/>
<feature type="domain" description="HTH marR-type" evidence="1">
    <location>
        <begin position="29"/>
        <end position="80"/>
    </location>
</feature>
<dbReference type="Gene3D" id="1.10.10.10">
    <property type="entry name" value="Winged helix-like DNA-binding domain superfamily/Winged helix DNA-binding domain"/>
    <property type="match status" value="1"/>
</dbReference>
<evidence type="ECO:0000259" key="1">
    <source>
        <dbReference type="Pfam" id="PF12802"/>
    </source>
</evidence>
<evidence type="ECO:0000313" key="2">
    <source>
        <dbReference type="EMBL" id="ESP87914.1"/>
    </source>
</evidence>
<dbReference type="GO" id="GO:0003700">
    <property type="term" value="F:DNA-binding transcription factor activity"/>
    <property type="evidence" value="ECO:0007669"/>
    <property type="project" value="InterPro"/>
</dbReference>
<accession>V4HJ24</accession>
<dbReference type="eggNOG" id="arCOG08120">
    <property type="taxonomic scope" value="Archaea"/>
</dbReference>
<comment type="caution">
    <text evidence="2">The sequence shown here is derived from an EMBL/GenBank/DDBJ whole genome shotgun (WGS) entry which is preliminary data.</text>
</comment>
<dbReference type="AlphaFoldDB" id="V4HJ24"/>
<dbReference type="InterPro" id="IPR036388">
    <property type="entry name" value="WH-like_DNA-bd_sf"/>
</dbReference>
<dbReference type="RefSeq" id="WP_023394855.1">
    <property type="nucleotide sequence ID" value="NZ_ASGZ01000037.1"/>
</dbReference>
<protein>
    <recommendedName>
        <fullName evidence="1">HTH marR-type domain-containing protein</fullName>
    </recommendedName>
</protein>